<dbReference type="InterPro" id="IPR036236">
    <property type="entry name" value="Znf_C2H2_sf"/>
</dbReference>
<evidence type="ECO:0000313" key="12">
    <source>
        <dbReference type="Ensembl" id="ENSGWIP00000012724.1"/>
    </source>
</evidence>
<feature type="domain" description="C2H2-type" evidence="11">
    <location>
        <begin position="97"/>
        <end position="124"/>
    </location>
</feature>
<feature type="region of interest" description="Disordered" evidence="10">
    <location>
        <begin position="438"/>
        <end position="494"/>
    </location>
</feature>
<dbReference type="PROSITE" id="PS00028">
    <property type="entry name" value="ZINC_FINGER_C2H2_1"/>
    <property type="match status" value="8"/>
</dbReference>
<reference evidence="12" key="2">
    <citation type="submission" date="2025-08" db="UniProtKB">
        <authorList>
            <consortium name="Ensembl"/>
        </authorList>
    </citation>
    <scope>IDENTIFICATION</scope>
</reference>
<feature type="compositionally biased region" description="Basic and acidic residues" evidence="10">
    <location>
        <begin position="471"/>
        <end position="490"/>
    </location>
</feature>
<comment type="subcellular location">
    <subcellularLocation>
        <location evidence="1">Nucleus</location>
    </subcellularLocation>
</comment>
<evidence type="ECO:0000256" key="1">
    <source>
        <dbReference type="ARBA" id="ARBA00004123"/>
    </source>
</evidence>
<accession>A0A8C5DY72</accession>
<evidence type="ECO:0000256" key="7">
    <source>
        <dbReference type="ARBA" id="ARBA00023163"/>
    </source>
</evidence>
<keyword evidence="13" id="KW-1185">Reference proteome</keyword>
<feature type="domain" description="C2H2-type" evidence="11">
    <location>
        <begin position="242"/>
        <end position="269"/>
    </location>
</feature>
<evidence type="ECO:0000256" key="5">
    <source>
        <dbReference type="ARBA" id="ARBA00022833"/>
    </source>
</evidence>
<reference evidence="12" key="1">
    <citation type="submission" date="2020-06" db="EMBL/GenBank/DDBJ databases">
        <authorList>
            <consortium name="Wellcome Sanger Institute Data Sharing"/>
        </authorList>
    </citation>
    <scope>NUCLEOTIDE SEQUENCE [LARGE SCALE GENOMIC DNA]</scope>
</reference>
<evidence type="ECO:0000256" key="6">
    <source>
        <dbReference type="ARBA" id="ARBA00023015"/>
    </source>
</evidence>
<feature type="compositionally biased region" description="Polar residues" evidence="10">
    <location>
        <begin position="443"/>
        <end position="467"/>
    </location>
</feature>
<evidence type="ECO:0000313" key="13">
    <source>
        <dbReference type="Proteomes" id="UP000694680"/>
    </source>
</evidence>
<keyword evidence="8" id="KW-0539">Nucleus</keyword>
<feature type="region of interest" description="Disordered" evidence="10">
    <location>
        <begin position="378"/>
        <end position="405"/>
    </location>
</feature>
<dbReference type="GO" id="GO:0008270">
    <property type="term" value="F:zinc ion binding"/>
    <property type="evidence" value="ECO:0007669"/>
    <property type="project" value="UniProtKB-KW"/>
</dbReference>
<sequence>YGLYFFPLQVLRGILFICTECGDGFSRYCSLLVHMTIHGPLESFSFDGSSNGFDVPREYVLQENGTLAVVNGLEQVPSSFKPPFLETNLRKARQCSYSCEICNKSFSNLQSLQHHQQYRNTERGYKCTLCCKVFDERQDHKKHIQSHINESFHSCGDCGKRFLKVASLTAHQIENHPPLNSDLGKSLKRIEKTYPCKRCKLIFFWMSDLQTHSIYNCKGKKPNKPLEDKSCRVENELASKSYRCGLCGNNFQNLATLKEHHLTHQTQEEIDQLNQESQRILKHKMTTKRRHRRGNIQNGKLYPCKQCNRVFHHSSSLSRHMRYHKGTMHSCQFCGRLFPQRCDLRRHVVMYHPAALEHKPTSQNEPLARAIKRERMTGHLKSAKSSSNREQIMSSDQSPNENRSGKVGRINYKCQDCGKKFGLLCVYQRHLRYHKKEPKKNLQGVSDTTSASSPKLNLENHQSTGLNQVPEETKEDPVIKKDTTEEKEVGSMDCSKSNKDNAVGLYECIECTKTFSCSETFLQHQATHGSG</sequence>
<dbReference type="SUPFAM" id="SSF57667">
    <property type="entry name" value="beta-beta-alpha zinc fingers"/>
    <property type="match status" value="5"/>
</dbReference>
<feature type="domain" description="C2H2-type" evidence="11">
    <location>
        <begin position="153"/>
        <end position="176"/>
    </location>
</feature>
<feature type="domain" description="C2H2-type" evidence="11">
    <location>
        <begin position="412"/>
        <end position="439"/>
    </location>
</feature>
<feature type="domain" description="C2H2-type" evidence="11">
    <location>
        <begin position="329"/>
        <end position="352"/>
    </location>
</feature>
<dbReference type="PANTHER" id="PTHR47772:SF12">
    <property type="entry name" value="RB-ASSOCIATED KRAB ZINC FINGER-RELATED"/>
    <property type="match status" value="1"/>
</dbReference>
<evidence type="ECO:0000256" key="10">
    <source>
        <dbReference type="SAM" id="MobiDB-lite"/>
    </source>
</evidence>
<evidence type="ECO:0000256" key="9">
    <source>
        <dbReference type="PROSITE-ProRule" id="PRU00042"/>
    </source>
</evidence>
<dbReference type="Ensembl" id="ENSGWIT00000014164.1">
    <property type="protein sequence ID" value="ENSGWIP00000012724.1"/>
    <property type="gene ID" value="ENSGWIG00000007356.1"/>
</dbReference>
<feature type="domain" description="C2H2-type" evidence="11">
    <location>
        <begin position="302"/>
        <end position="329"/>
    </location>
</feature>
<feature type="domain" description="C2H2-type" evidence="11">
    <location>
        <begin position="16"/>
        <end position="43"/>
    </location>
</feature>
<keyword evidence="2" id="KW-0479">Metal-binding</keyword>
<name>A0A8C5DY72_GOUWI</name>
<evidence type="ECO:0000256" key="4">
    <source>
        <dbReference type="ARBA" id="ARBA00022771"/>
    </source>
</evidence>
<reference evidence="12" key="3">
    <citation type="submission" date="2025-09" db="UniProtKB">
        <authorList>
            <consortium name="Ensembl"/>
        </authorList>
    </citation>
    <scope>IDENTIFICATION</scope>
</reference>
<keyword evidence="4 9" id="KW-0863">Zinc-finger</keyword>
<evidence type="ECO:0000256" key="8">
    <source>
        <dbReference type="ARBA" id="ARBA00023242"/>
    </source>
</evidence>
<keyword evidence="3" id="KW-0677">Repeat</keyword>
<organism evidence="12 13">
    <name type="scientific">Gouania willdenowi</name>
    <name type="common">Blunt-snouted clingfish</name>
    <name type="synonym">Lepadogaster willdenowi</name>
    <dbReference type="NCBI Taxonomy" id="441366"/>
    <lineage>
        <taxon>Eukaryota</taxon>
        <taxon>Metazoa</taxon>
        <taxon>Chordata</taxon>
        <taxon>Craniata</taxon>
        <taxon>Vertebrata</taxon>
        <taxon>Euteleostomi</taxon>
        <taxon>Actinopterygii</taxon>
        <taxon>Neopterygii</taxon>
        <taxon>Teleostei</taxon>
        <taxon>Neoteleostei</taxon>
        <taxon>Acanthomorphata</taxon>
        <taxon>Ovalentaria</taxon>
        <taxon>Blenniimorphae</taxon>
        <taxon>Blenniiformes</taxon>
        <taxon>Gobiesocoidei</taxon>
        <taxon>Gobiesocidae</taxon>
        <taxon>Gobiesocinae</taxon>
        <taxon>Gouania</taxon>
    </lineage>
</organism>
<gene>
    <name evidence="12" type="primary">si:dkeyp-84f3.5</name>
</gene>
<keyword evidence="5" id="KW-0862">Zinc</keyword>
<keyword evidence="7" id="KW-0804">Transcription</keyword>
<keyword evidence="6" id="KW-0805">Transcription regulation</keyword>
<evidence type="ECO:0000256" key="3">
    <source>
        <dbReference type="ARBA" id="ARBA00022737"/>
    </source>
</evidence>
<dbReference type="Proteomes" id="UP000694680">
    <property type="component" value="Chromosome 16"/>
</dbReference>
<feature type="domain" description="C2H2-type" evidence="11">
    <location>
        <begin position="125"/>
        <end position="152"/>
    </location>
</feature>
<dbReference type="InterPro" id="IPR013087">
    <property type="entry name" value="Znf_C2H2_type"/>
</dbReference>
<dbReference type="PANTHER" id="PTHR47772">
    <property type="entry name" value="ZINC FINGER PROTEIN 200"/>
    <property type="match status" value="1"/>
</dbReference>
<dbReference type="AlphaFoldDB" id="A0A8C5DY72"/>
<evidence type="ECO:0000259" key="11">
    <source>
        <dbReference type="PROSITE" id="PS50157"/>
    </source>
</evidence>
<dbReference type="Gene3D" id="3.30.160.60">
    <property type="entry name" value="Classic Zinc Finger"/>
    <property type="match status" value="5"/>
</dbReference>
<dbReference type="Pfam" id="PF00096">
    <property type="entry name" value="zf-C2H2"/>
    <property type="match status" value="2"/>
</dbReference>
<dbReference type="FunFam" id="3.30.160.60:FF:000100">
    <property type="entry name" value="Zinc finger 45-like"/>
    <property type="match status" value="1"/>
</dbReference>
<dbReference type="FunFam" id="3.30.160.60:FF:000446">
    <property type="entry name" value="Zinc finger protein"/>
    <property type="match status" value="1"/>
</dbReference>
<protein>
    <submittedName>
        <fullName evidence="12">Zinc finger protein 91-like</fullName>
    </submittedName>
</protein>
<dbReference type="InterPro" id="IPR050636">
    <property type="entry name" value="C2H2-ZF_domain-containing"/>
</dbReference>
<proteinExistence type="predicted"/>
<feature type="domain" description="C2H2-type" evidence="11">
    <location>
        <begin position="506"/>
        <end position="531"/>
    </location>
</feature>
<dbReference type="SMART" id="SM00355">
    <property type="entry name" value="ZnF_C2H2"/>
    <property type="match status" value="10"/>
</dbReference>
<evidence type="ECO:0000256" key="2">
    <source>
        <dbReference type="ARBA" id="ARBA00022723"/>
    </source>
</evidence>
<feature type="compositionally biased region" description="Polar residues" evidence="10">
    <location>
        <begin position="383"/>
        <end position="402"/>
    </location>
</feature>
<dbReference type="GO" id="GO:0005634">
    <property type="term" value="C:nucleus"/>
    <property type="evidence" value="ECO:0007669"/>
    <property type="project" value="UniProtKB-SubCell"/>
</dbReference>
<dbReference type="PROSITE" id="PS50157">
    <property type="entry name" value="ZINC_FINGER_C2H2_2"/>
    <property type="match status" value="9"/>
</dbReference>